<dbReference type="EMBL" id="BAABQU010000073">
    <property type="protein sequence ID" value="GAA5441733.1"/>
    <property type="molecule type" value="Genomic_DNA"/>
</dbReference>
<proteinExistence type="predicted"/>
<evidence type="ECO:0000313" key="2">
    <source>
        <dbReference type="Proteomes" id="UP001423409"/>
    </source>
</evidence>
<comment type="caution">
    <text evidence="1">The sequence shown here is derived from an EMBL/GenBank/DDBJ whole genome shotgun (WGS) entry which is preliminary data.</text>
</comment>
<dbReference type="RefSeq" id="WP_345447518.1">
    <property type="nucleotide sequence ID" value="NZ_BAABQU010000073.1"/>
</dbReference>
<sequence length="103" mass="11195">MNGLCSPFNRSPYEAVRSGLPHVAPRPLTPDAEAVQGLLRAATDRDASLSRQALIEQTRWPWPRVEKALSLLEAHALLALRPVGASVLFRYAPAPTAKSQKVA</sequence>
<gene>
    <name evidence="1" type="ORF">Dcae01_03273</name>
</gene>
<protein>
    <recommendedName>
        <fullName evidence="3">DprA winged helix domain-containing protein</fullName>
    </recommendedName>
</protein>
<name>A0ABP9UG97_9DEIO</name>
<dbReference type="Proteomes" id="UP001423409">
    <property type="component" value="Unassembled WGS sequence"/>
</dbReference>
<evidence type="ECO:0000313" key="1">
    <source>
        <dbReference type="EMBL" id="GAA5441733.1"/>
    </source>
</evidence>
<keyword evidence="2" id="KW-1185">Reference proteome</keyword>
<accession>A0ABP9UG97</accession>
<evidence type="ECO:0008006" key="3">
    <source>
        <dbReference type="Google" id="ProtNLM"/>
    </source>
</evidence>
<organism evidence="1 2">
    <name type="scientific">Deinococcus caeni</name>
    <dbReference type="NCBI Taxonomy" id="569127"/>
    <lineage>
        <taxon>Bacteria</taxon>
        <taxon>Thermotogati</taxon>
        <taxon>Deinococcota</taxon>
        <taxon>Deinococci</taxon>
        <taxon>Deinococcales</taxon>
        <taxon>Deinococcaceae</taxon>
        <taxon>Deinococcus</taxon>
    </lineage>
</organism>
<reference evidence="1 2" key="1">
    <citation type="submission" date="2024-02" db="EMBL/GenBank/DDBJ databases">
        <title>Deinococcus caeni NBRC 101312.</title>
        <authorList>
            <person name="Ichikawa N."/>
            <person name="Katano-Makiyama Y."/>
            <person name="Hidaka K."/>
        </authorList>
    </citation>
    <scope>NUCLEOTIDE SEQUENCE [LARGE SCALE GENOMIC DNA]</scope>
    <source>
        <strain evidence="1 2">NBRC 101312</strain>
    </source>
</reference>